<evidence type="ECO:0000313" key="3">
    <source>
        <dbReference type="Proteomes" id="UP001208570"/>
    </source>
</evidence>
<reference evidence="2" key="1">
    <citation type="journal article" date="2023" name="Mol. Biol. Evol.">
        <title>Third-Generation Sequencing Reveals the Adaptive Role of the Epigenome in Three Deep-Sea Polychaetes.</title>
        <authorList>
            <person name="Perez M."/>
            <person name="Aroh O."/>
            <person name="Sun Y."/>
            <person name="Lan Y."/>
            <person name="Juniper S.K."/>
            <person name="Young C.R."/>
            <person name="Angers B."/>
            <person name="Qian P.Y."/>
        </authorList>
    </citation>
    <scope>NUCLEOTIDE SEQUENCE</scope>
    <source>
        <strain evidence="2">P08H-3</strain>
    </source>
</reference>
<dbReference type="Proteomes" id="UP001208570">
    <property type="component" value="Unassembled WGS sequence"/>
</dbReference>
<dbReference type="Gene3D" id="3.50.50.60">
    <property type="entry name" value="FAD/NAD(P)-binding domain"/>
    <property type="match status" value="1"/>
</dbReference>
<accession>A0AAD9K8B1</accession>
<keyword evidence="3" id="KW-1185">Reference proteome</keyword>
<evidence type="ECO:0000313" key="2">
    <source>
        <dbReference type="EMBL" id="KAK2166621.1"/>
    </source>
</evidence>
<gene>
    <name evidence="2" type="ORF">LSH36_37g08013</name>
</gene>
<dbReference type="EMBL" id="JAODUP010000037">
    <property type="protein sequence ID" value="KAK2166621.1"/>
    <property type="molecule type" value="Genomic_DNA"/>
</dbReference>
<name>A0AAD9K8B1_9ANNE</name>
<dbReference type="Pfam" id="PF16350">
    <property type="entry name" value="FAO_M"/>
    <property type="match status" value="1"/>
</dbReference>
<organism evidence="2 3">
    <name type="scientific">Paralvinella palmiformis</name>
    <dbReference type="NCBI Taxonomy" id="53620"/>
    <lineage>
        <taxon>Eukaryota</taxon>
        <taxon>Metazoa</taxon>
        <taxon>Spiralia</taxon>
        <taxon>Lophotrochozoa</taxon>
        <taxon>Annelida</taxon>
        <taxon>Polychaeta</taxon>
        <taxon>Sedentaria</taxon>
        <taxon>Canalipalpata</taxon>
        <taxon>Terebellida</taxon>
        <taxon>Terebelliformia</taxon>
        <taxon>Alvinellidae</taxon>
        <taxon>Paralvinella</taxon>
    </lineage>
</organism>
<comment type="caution">
    <text evidence="2">The sequence shown here is derived from an EMBL/GenBank/DDBJ whole genome shotgun (WGS) entry which is preliminary data.</text>
</comment>
<dbReference type="InterPro" id="IPR036188">
    <property type="entry name" value="FAD/NAD-bd_sf"/>
</dbReference>
<evidence type="ECO:0000259" key="1">
    <source>
        <dbReference type="Pfam" id="PF16350"/>
    </source>
</evidence>
<proteinExistence type="predicted"/>
<feature type="domain" description="FAD dependent oxidoreductase central" evidence="1">
    <location>
        <begin position="31"/>
        <end position="66"/>
    </location>
</feature>
<dbReference type="InterPro" id="IPR032503">
    <property type="entry name" value="FAO_M"/>
</dbReference>
<sequence>MVISSCVTGMNSSGIAAAGGMGKYLAELITTGEPSMDFWNIDIRRFVNLHNNKKFLRDRVKETLGRLLTQ</sequence>
<dbReference type="AlphaFoldDB" id="A0AAD9K8B1"/>
<protein>
    <recommendedName>
        <fullName evidence="1">FAD dependent oxidoreductase central domain-containing protein</fullName>
    </recommendedName>
</protein>